<organism evidence="2 3">
    <name type="scientific">Gossypium aridum</name>
    <name type="common">American cotton</name>
    <name type="synonym">Erioxylum aridum</name>
    <dbReference type="NCBI Taxonomy" id="34290"/>
    <lineage>
        <taxon>Eukaryota</taxon>
        <taxon>Viridiplantae</taxon>
        <taxon>Streptophyta</taxon>
        <taxon>Embryophyta</taxon>
        <taxon>Tracheophyta</taxon>
        <taxon>Spermatophyta</taxon>
        <taxon>Magnoliopsida</taxon>
        <taxon>eudicotyledons</taxon>
        <taxon>Gunneridae</taxon>
        <taxon>Pentapetalae</taxon>
        <taxon>rosids</taxon>
        <taxon>malvids</taxon>
        <taxon>Malvales</taxon>
        <taxon>Malvaceae</taxon>
        <taxon>Malvoideae</taxon>
        <taxon>Gossypium</taxon>
    </lineage>
</organism>
<feature type="compositionally biased region" description="Basic and acidic residues" evidence="1">
    <location>
        <begin position="10"/>
        <end position="21"/>
    </location>
</feature>
<dbReference type="AlphaFoldDB" id="A0A7J8WRU9"/>
<protein>
    <submittedName>
        <fullName evidence="2">Uncharacterized protein</fullName>
    </submittedName>
</protein>
<feature type="region of interest" description="Disordered" evidence="1">
    <location>
        <begin position="1"/>
        <end position="21"/>
    </location>
</feature>
<dbReference type="Proteomes" id="UP000593577">
    <property type="component" value="Unassembled WGS sequence"/>
</dbReference>
<evidence type="ECO:0000313" key="2">
    <source>
        <dbReference type="EMBL" id="MBA0677765.1"/>
    </source>
</evidence>
<accession>A0A7J8WRU9</accession>
<sequence length="21" mass="2542">MPPLIGQHRPSHEDQIHFHHQ</sequence>
<name>A0A7J8WRU9_GOSAI</name>
<reference evidence="2 3" key="1">
    <citation type="journal article" date="2019" name="Genome Biol. Evol.">
        <title>Insights into the evolution of the New World diploid cottons (Gossypium, subgenus Houzingenia) based on genome sequencing.</title>
        <authorList>
            <person name="Grover C.E."/>
            <person name="Arick M.A. 2nd"/>
            <person name="Thrash A."/>
            <person name="Conover J.L."/>
            <person name="Sanders W.S."/>
            <person name="Peterson D.G."/>
            <person name="Frelichowski J.E."/>
            <person name="Scheffler J.A."/>
            <person name="Scheffler B.E."/>
            <person name="Wendel J.F."/>
        </authorList>
    </citation>
    <scope>NUCLEOTIDE SEQUENCE [LARGE SCALE GENOMIC DNA]</scope>
    <source>
        <strain evidence="2">185</strain>
        <tissue evidence="2">Leaf</tissue>
    </source>
</reference>
<evidence type="ECO:0000256" key="1">
    <source>
        <dbReference type="SAM" id="MobiDB-lite"/>
    </source>
</evidence>
<proteinExistence type="predicted"/>
<evidence type="ECO:0000313" key="3">
    <source>
        <dbReference type="Proteomes" id="UP000593577"/>
    </source>
</evidence>
<dbReference type="EMBL" id="JABFAA010000003">
    <property type="protein sequence ID" value="MBA0677765.1"/>
    <property type="molecule type" value="Genomic_DNA"/>
</dbReference>
<keyword evidence="3" id="KW-1185">Reference proteome</keyword>
<comment type="caution">
    <text evidence="2">The sequence shown here is derived from an EMBL/GenBank/DDBJ whole genome shotgun (WGS) entry which is preliminary data.</text>
</comment>
<gene>
    <name evidence="2" type="ORF">Goari_019154</name>
</gene>